<feature type="transmembrane region" description="Helical" evidence="1">
    <location>
        <begin position="95"/>
        <end position="115"/>
    </location>
</feature>
<keyword evidence="1" id="KW-0812">Transmembrane</keyword>
<proteinExistence type="predicted"/>
<accession>A0A833PF47</accession>
<dbReference type="EMBL" id="WNDP01000068">
    <property type="protein sequence ID" value="KAF1024223.1"/>
    <property type="molecule type" value="Genomic_DNA"/>
</dbReference>
<comment type="caution">
    <text evidence="2">The sequence shown here is derived from an EMBL/GenBank/DDBJ whole genome shotgun (WGS) entry which is preliminary data.</text>
</comment>
<evidence type="ECO:0000313" key="3">
    <source>
        <dbReference type="Proteomes" id="UP000490535"/>
    </source>
</evidence>
<name>A0A833PF47_ACIBZ</name>
<keyword evidence="1" id="KW-1133">Transmembrane helix</keyword>
<feature type="transmembrane region" description="Helical" evidence="1">
    <location>
        <begin position="38"/>
        <end position="58"/>
    </location>
</feature>
<keyword evidence="1" id="KW-0472">Membrane</keyword>
<dbReference type="AlphaFoldDB" id="A0A833PF47"/>
<protein>
    <submittedName>
        <fullName evidence="2">Uncharacterized protein</fullName>
    </submittedName>
</protein>
<dbReference type="Proteomes" id="UP000490535">
    <property type="component" value="Unassembled WGS sequence"/>
</dbReference>
<evidence type="ECO:0000256" key="1">
    <source>
        <dbReference type="SAM" id="Phobius"/>
    </source>
</evidence>
<feature type="transmembrane region" description="Helical" evidence="1">
    <location>
        <begin position="70"/>
        <end position="89"/>
    </location>
</feature>
<feature type="transmembrane region" description="Helical" evidence="1">
    <location>
        <begin position="14"/>
        <end position="32"/>
    </location>
</feature>
<sequence>MLDFWYSSRCTREIKLISSVLTCAIIYYCASIEKLNSFFTVVCLLLGVLIHILFQLRLKLSTTHPYAQGFKILFSIFPMLGFLLILFLLPSQHKLWTSIQAAGFTALGLFIASIYQNRAKRFESD</sequence>
<organism evidence="2 3">
    <name type="scientific">Acinetobacter bereziniae</name>
    <name type="common">Acinetobacter genomosp. 10</name>
    <dbReference type="NCBI Taxonomy" id="106648"/>
    <lineage>
        <taxon>Bacteria</taxon>
        <taxon>Pseudomonadati</taxon>
        <taxon>Pseudomonadota</taxon>
        <taxon>Gammaproteobacteria</taxon>
        <taxon>Moraxellales</taxon>
        <taxon>Moraxellaceae</taxon>
        <taxon>Acinetobacter</taxon>
    </lineage>
</organism>
<gene>
    <name evidence="2" type="ORF">GAK29_02734</name>
</gene>
<evidence type="ECO:0000313" key="2">
    <source>
        <dbReference type="EMBL" id="KAF1024223.1"/>
    </source>
</evidence>
<reference evidence="3" key="1">
    <citation type="journal article" date="2020" name="MBio">
        <title>Horizontal gene transfer to a defensive symbiont with a reduced genome amongst a multipartite beetle microbiome.</title>
        <authorList>
            <person name="Waterworth S.C."/>
            <person name="Florez L.V."/>
            <person name="Rees E.R."/>
            <person name="Hertweck C."/>
            <person name="Kaltenpoth M."/>
            <person name="Kwan J.C."/>
        </authorList>
    </citation>
    <scope>NUCLEOTIDE SEQUENCE [LARGE SCALE GENOMIC DNA]</scope>
</reference>